<evidence type="ECO:0000256" key="8">
    <source>
        <dbReference type="SAM" id="MobiDB-lite"/>
    </source>
</evidence>
<organism evidence="11 12">
    <name type="scientific">Dreissena polymorpha</name>
    <name type="common">Zebra mussel</name>
    <name type="synonym">Mytilus polymorpha</name>
    <dbReference type="NCBI Taxonomy" id="45954"/>
    <lineage>
        <taxon>Eukaryota</taxon>
        <taxon>Metazoa</taxon>
        <taxon>Spiralia</taxon>
        <taxon>Lophotrochozoa</taxon>
        <taxon>Mollusca</taxon>
        <taxon>Bivalvia</taxon>
        <taxon>Autobranchia</taxon>
        <taxon>Heteroconchia</taxon>
        <taxon>Euheterodonta</taxon>
        <taxon>Imparidentia</taxon>
        <taxon>Neoheterodontei</taxon>
        <taxon>Myida</taxon>
        <taxon>Dreissenoidea</taxon>
        <taxon>Dreissenidae</taxon>
        <taxon>Dreissena</taxon>
    </lineage>
</organism>
<feature type="compositionally biased region" description="Basic and acidic residues" evidence="8">
    <location>
        <begin position="648"/>
        <end position="663"/>
    </location>
</feature>
<evidence type="ECO:0000313" key="12">
    <source>
        <dbReference type="Proteomes" id="UP000828390"/>
    </source>
</evidence>
<evidence type="ECO:0000256" key="4">
    <source>
        <dbReference type="ARBA" id="ARBA00022490"/>
    </source>
</evidence>
<dbReference type="GO" id="GO:0042383">
    <property type="term" value="C:sarcolemma"/>
    <property type="evidence" value="ECO:0007669"/>
    <property type="project" value="TreeGrafter"/>
</dbReference>
<gene>
    <name evidence="11" type="ORF">DPMN_121247</name>
</gene>
<dbReference type="GO" id="GO:0002009">
    <property type="term" value="P:morphogenesis of an epithelium"/>
    <property type="evidence" value="ECO:0007669"/>
    <property type="project" value="TreeGrafter"/>
</dbReference>
<evidence type="ECO:0000313" key="11">
    <source>
        <dbReference type="EMBL" id="KAH3819509.1"/>
    </source>
</evidence>
<name>A0A9D4GQ54_DREPO</name>
<dbReference type="EMBL" id="JAIWYP010000005">
    <property type="protein sequence ID" value="KAH3819509.1"/>
    <property type="molecule type" value="Genomic_DNA"/>
</dbReference>
<keyword evidence="4" id="KW-0963">Cytoplasm</keyword>
<evidence type="ECO:0000259" key="10">
    <source>
        <dbReference type="PROSITE" id="PS51699"/>
    </source>
</evidence>
<feature type="region of interest" description="Disordered" evidence="8">
    <location>
        <begin position="648"/>
        <end position="735"/>
    </location>
</feature>
<dbReference type="Proteomes" id="UP000828390">
    <property type="component" value="Unassembled WGS sequence"/>
</dbReference>
<evidence type="ECO:0000256" key="3">
    <source>
        <dbReference type="ARBA" id="ARBA00022475"/>
    </source>
</evidence>
<evidence type="ECO:0000256" key="1">
    <source>
        <dbReference type="ARBA" id="ARBA00004162"/>
    </source>
</evidence>
<reference evidence="11" key="1">
    <citation type="journal article" date="2019" name="bioRxiv">
        <title>The Genome of the Zebra Mussel, Dreissena polymorpha: A Resource for Invasive Species Research.</title>
        <authorList>
            <person name="McCartney M.A."/>
            <person name="Auch B."/>
            <person name="Kono T."/>
            <person name="Mallez S."/>
            <person name="Zhang Y."/>
            <person name="Obille A."/>
            <person name="Becker A."/>
            <person name="Abrahante J.E."/>
            <person name="Garbe J."/>
            <person name="Badalamenti J.P."/>
            <person name="Herman A."/>
            <person name="Mangelson H."/>
            <person name="Liachko I."/>
            <person name="Sullivan S."/>
            <person name="Sone E.D."/>
            <person name="Koren S."/>
            <person name="Silverstein K.A.T."/>
            <person name="Beckman K.B."/>
            <person name="Gohl D.M."/>
        </authorList>
    </citation>
    <scope>NUCLEOTIDE SEQUENCE</scope>
    <source>
        <strain evidence="11">Duluth1</strain>
        <tissue evidence="11">Whole animal</tissue>
    </source>
</reference>
<keyword evidence="6 9" id="KW-1133">Transmembrane helix</keyword>
<dbReference type="GO" id="GO:0007411">
    <property type="term" value="P:axon guidance"/>
    <property type="evidence" value="ECO:0007669"/>
    <property type="project" value="TreeGrafter"/>
</dbReference>
<dbReference type="PANTHER" id="PTHR21559">
    <property type="entry name" value="DYSTROGLYCAN-RELATED"/>
    <property type="match status" value="1"/>
</dbReference>
<evidence type="ECO:0000256" key="2">
    <source>
        <dbReference type="ARBA" id="ARBA00004496"/>
    </source>
</evidence>
<dbReference type="GO" id="GO:0021675">
    <property type="term" value="P:nerve development"/>
    <property type="evidence" value="ECO:0007669"/>
    <property type="project" value="TreeGrafter"/>
</dbReference>
<comment type="caution">
    <text evidence="11">The sequence shown here is derived from an EMBL/GenBank/DDBJ whole genome shotgun (WGS) entry which is preliminary data.</text>
</comment>
<feature type="region of interest" description="Disordered" evidence="8">
    <location>
        <begin position="502"/>
        <end position="583"/>
    </location>
</feature>
<evidence type="ECO:0000256" key="6">
    <source>
        <dbReference type="ARBA" id="ARBA00022989"/>
    </source>
</evidence>
<dbReference type="AlphaFoldDB" id="A0A9D4GQ54"/>
<feature type="compositionally biased region" description="Low complexity" evidence="8">
    <location>
        <begin position="154"/>
        <end position="216"/>
    </location>
</feature>
<feature type="compositionally biased region" description="Low complexity" evidence="8">
    <location>
        <begin position="675"/>
        <end position="686"/>
    </location>
</feature>
<evidence type="ECO:0000256" key="7">
    <source>
        <dbReference type="ARBA" id="ARBA00023180"/>
    </source>
</evidence>
<dbReference type="PROSITE" id="PS51699">
    <property type="entry name" value="SEA_DG"/>
    <property type="match status" value="1"/>
</dbReference>
<feature type="compositionally biased region" description="Low complexity" evidence="8">
    <location>
        <begin position="230"/>
        <end position="271"/>
    </location>
</feature>
<proteinExistence type="predicted"/>
<accession>A0A9D4GQ54</accession>
<dbReference type="GO" id="GO:0016011">
    <property type="term" value="C:dystroglycan complex"/>
    <property type="evidence" value="ECO:0007669"/>
    <property type="project" value="TreeGrafter"/>
</dbReference>
<dbReference type="GO" id="GO:0005737">
    <property type="term" value="C:cytoplasm"/>
    <property type="evidence" value="ECO:0007669"/>
    <property type="project" value="UniProtKB-SubCell"/>
</dbReference>
<dbReference type="SUPFAM" id="SSF111006">
    <property type="entry name" value="Dystroglycan, domain 2"/>
    <property type="match status" value="1"/>
</dbReference>
<feature type="domain" description="Peptidase S72" evidence="10">
    <location>
        <begin position="399"/>
        <end position="507"/>
    </location>
</feature>
<protein>
    <recommendedName>
        <fullName evidence="10">Peptidase S72 domain-containing protein</fullName>
    </recommendedName>
</protein>
<reference evidence="11" key="2">
    <citation type="submission" date="2020-11" db="EMBL/GenBank/DDBJ databases">
        <authorList>
            <person name="McCartney M.A."/>
            <person name="Auch B."/>
            <person name="Kono T."/>
            <person name="Mallez S."/>
            <person name="Becker A."/>
            <person name="Gohl D.M."/>
            <person name="Silverstein K.A.T."/>
            <person name="Koren S."/>
            <person name="Bechman K.B."/>
            <person name="Herman A."/>
            <person name="Abrahante J.E."/>
            <person name="Garbe J."/>
        </authorList>
    </citation>
    <scope>NUCLEOTIDE SEQUENCE</scope>
    <source>
        <strain evidence="11">Duluth1</strain>
        <tissue evidence="11">Whole animal</tissue>
    </source>
</reference>
<dbReference type="InterPro" id="IPR030398">
    <property type="entry name" value="SEA_DG_dom"/>
</dbReference>
<dbReference type="PANTHER" id="PTHR21559:SF21">
    <property type="entry name" value="DYSTROGLYCAN 1"/>
    <property type="match status" value="1"/>
</dbReference>
<feature type="region of interest" description="Disordered" evidence="8">
    <location>
        <begin position="152"/>
        <end position="290"/>
    </location>
</feature>
<feature type="compositionally biased region" description="Basic and acidic residues" evidence="8">
    <location>
        <begin position="519"/>
        <end position="528"/>
    </location>
</feature>
<feature type="compositionally biased region" description="Pro residues" evidence="8">
    <location>
        <begin position="217"/>
        <end position="229"/>
    </location>
</feature>
<keyword evidence="12" id="KW-1185">Reference proteome</keyword>
<keyword evidence="5 9" id="KW-0812">Transmembrane</keyword>
<dbReference type="Gene3D" id="3.30.70.1040">
    <property type="entry name" value="Dystroglycan, domain 2"/>
    <property type="match status" value="1"/>
</dbReference>
<keyword evidence="3" id="KW-1003">Cell membrane</keyword>
<evidence type="ECO:0000256" key="5">
    <source>
        <dbReference type="ARBA" id="ARBA00022692"/>
    </source>
</evidence>
<dbReference type="InterPro" id="IPR008465">
    <property type="entry name" value="DAG1_C"/>
</dbReference>
<dbReference type="GO" id="GO:0043236">
    <property type="term" value="F:laminin binding"/>
    <property type="evidence" value="ECO:0007669"/>
    <property type="project" value="TreeGrafter"/>
</dbReference>
<sequence>MDLDNKMNLLDNVVNHLNLVPETLKLLPVGNKPMFDSSALVYGPGNVKEPKTSGTLLSWMIGCGQVGDEHLSTLTQVQNAAANGDMSTALGHNIVGWHVTNTRFQVKPRRRRAATATPTFTPPAPTKVVDVTSTQAIQSSPAQIMPTKTIDVQPTKMTDKPSTPTTTTPAKIQPSETTKMTQTATTPTTHLPTTSQRITTTVVTTPTSKPTTTPIPVTTPKPTTKPPTQAPTTTTTKTTPKPETTTKPSTQAPTTTTKTTPKPETPKVTPAPTTPKPLCPLGDLSIPPRVNNPTGDINIEAGEILRKKLNDDTFLDCYDLSTNNLVLEVLDINGARLSKDFFLTVSQSRSSKPYSFIANPLHTDVGVHPLRLSAMNSNNQKVFHSFTVTVHPSSLKSKAPSHELSMSIDTNFDDFMSDFENRIELSNKVATIFGDKNSRSLTVTRLERGSVVYAWTNNTVGSSGCPITELRDMVGRMFNNDGTLTDEAKEAMDPYTVTSAGAVPMGECENHPNFPSRKYMKDKPKPETTKAPTAKTTTEEKITIKPIPPIPTDEPEDTGENEEKSTRKPQSTTLGVAAAGAGSGGGSDIWITTVVPAIVVVIVLIIALTVACCLYRKKRRGKMKLREQNEYSQNKGVPVIFADEYDEKPNEASRPLIYDDEKPPVPPPGYQRAPSEGSGKSGNSGSTQHGAEEIEMDETDEMSPIYPPPPPVTGSHHNKPPHVQSSRGPPPYVPP</sequence>
<feature type="region of interest" description="Disordered" evidence="8">
    <location>
        <begin position="107"/>
        <end position="127"/>
    </location>
</feature>
<dbReference type="InterPro" id="IPR041631">
    <property type="entry name" value="Alpha_DG1_N2"/>
</dbReference>
<dbReference type="InterPro" id="IPR027468">
    <property type="entry name" value="Alpha-dystroglycan_domain_2"/>
</dbReference>
<evidence type="ECO:0000256" key="9">
    <source>
        <dbReference type="SAM" id="Phobius"/>
    </source>
</evidence>
<keyword evidence="7" id="KW-0325">Glycoprotein</keyword>
<feature type="transmembrane region" description="Helical" evidence="9">
    <location>
        <begin position="589"/>
        <end position="615"/>
    </location>
</feature>
<keyword evidence="9" id="KW-0472">Membrane</keyword>
<dbReference type="Pfam" id="PF05454">
    <property type="entry name" value="DAG1"/>
    <property type="match status" value="2"/>
</dbReference>
<comment type="subcellular location">
    <subcellularLocation>
        <location evidence="1">Cell membrane</location>
        <topology evidence="1">Single-pass membrane protein</topology>
    </subcellularLocation>
    <subcellularLocation>
        <location evidence="2">Cytoplasm</location>
    </subcellularLocation>
</comment>
<dbReference type="Pfam" id="PF18424">
    <property type="entry name" value="a_DG1_N2"/>
    <property type="match status" value="1"/>
</dbReference>